<evidence type="ECO:0000313" key="2">
    <source>
        <dbReference type="Proteomes" id="UP000255697"/>
    </source>
</evidence>
<evidence type="ECO:0000313" key="1">
    <source>
        <dbReference type="EMBL" id="AXF40793.1"/>
    </source>
</evidence>
<dbReference type="Proteomes" id="UP000255697">
    <property type="component" value="Segment"/>
</dbReference>
<accession>A0A345AV60</accession>
<organism evidence="1 2">
    <name type="scientific">Acinetobacter phage vB_ApiM_fHyAci03</name>
    <dbReference type="NCBI Taxonomy" id="2269366"/>
    <lineage>
        <taxon>Viruses</taxon>
        <taxon>Duplodnaviria</taxon>
        <taxon>Heunggongvirae</taxon>
        <taxon>Uroviricota</taxon>
        <taxon>Caudoviricetes</taxon>
        <taxon>Pantevenvirales</taxon>
        <taxon>Straboviridae</taxon>
        <taxon>Twarogvirinae</taxon>
        <taxon>Lazarusvirus</taxon>
        <taxon>Lazarusvirus fhyacithree</taxon>
    </lineage>
</organism>
<name>A0A345AV60_9CAUD</name>
<dbReference type="EMBL" id="MH460829">
    <property type="protein sequence ID" value="AXF40793.1"/>
    <property type="molecule type" value="Genomic_DNA"/>
</dbReference>
<reference evidence="2" key="1">
    <citation type="submission" date="2018-06" db="EMBL/GenBank/DDBJ databases">
        <title>Whole genome analysis of phage vB_ApiM_fHyAci03 infecting Acinetobacter pittii.</title>
        <authorList>
            <person name="Kiljunen S."/>
            <person name="Wicklund A."/>
            <person name="Skurnik M."/>
        </authorList>
    </citation>
    <scope>NUCLEOTIDE SEQUENCE [LARGE SCALE GENOMIC DNA]</scope>
</reference>
<proteinExistence type="predicted"/>
<protein>
    <submittedName>
        <fullName evidence="1">Uncharacterized protein</fullName>
    </submittedName>
</protein>
<sequence length="78" mass="9001">MDFELSKTITVVKIKRKTKAKFFEDVRRGDQIKISHKVGKHPYKSTTPWYIVTNMSTMDQAVINQTSLINGLDLLECL</sequence>
<keyword evidence="2" id="KW-1185">Reference proteome</keyword>
<gene>
    <name evidence="1" type="ORF">Ac3_232</name>
</gene>